<dbReference type="InterPro" id="IPR025993">
    <property type="entry name" value="Ceramide_glucosylTrfase"/>
</dbReference>
<evidence type="ECO:0000313" key="10">
    <source>
        <dbReference type="EMBL" id="RUR74603.1"/>
    </source>
</evidence>
<keyword evidence="5 10" id="KW-0808">Transferase</keyword>
<dbReference type="OrthoDB" id="549798at2"/>
<reference evidence="10 11" key="1">
    <citation type="journal article" date="2019" name="Genome Biol. Evol.">
        <title>Day and night: Metabolic profiles and evolutionary relationships of six axenic non-marine cyanobacteria.</title>
        <authorList>
            <person name="Will S.E."/>
            <person name="Henke P."/>
            <person name="Boedeker C."/>
            <person name="Huang S."/>
            <person name="Brinkmann H."/>
            <person name="Rohde M."/>
            <person name="Jarek M."/>
            <person name="Friedl T."/>
            <person name="Seufert S."/>
            <person name="Schumacher M."/>
            <person name="Overmann J."/>
            <person name="Neumann-Schaal M."/>
            <person name="Petersen J."/>
        </authorList>
    </citation>
    <scope>NUCLEOTIDE SEQUENCE [LARGE SCALE GENOMIC DNA]</scope>
    <source>
        <strain evidence="10 11">PCC 6912</strain>
    </source>
</reference>
<evidence type="ECO:0000313" key="11">
    <source>
        <dbReference type="Proteomes" id="UP000268857"/>
    </source>
</evidence>
<keyword evidence="8 9" id="KW-0472">Membrane</keyword>
<evidence type="ECO:0000256" key="8">
    <source>
        <dbReference type="ARBA" id="ARBA00023136"/>
    </source>
</evidence>
<dbReference type="EMBL" id="RSCJ01000028">
    <property type="protein sequence ID" value="RUR74603.1"/>
    <property type="molecule type" value="Genomic_DNA"/>
</dbReference>
<dbReference type="SUPFAM" id="SSF53448">
    <property type="entry name" value="Nucleotide-diphospho-sugar transferases"/>
    <property type="match status" value="1"/>
</dbReference>
<evidence type="ECO:0000256" key="4">
    <source>
        <dbReference type="ARBA" id="ARBA00022676"/>
    </source>
</evidence>
<evidence type="ECO:0000256" key="9">
    <source>
        <dbReference type="SAM" id="Phobius"/>
    </source>
</evidence>
<gene>
    <name evidence="10" type="ORF">PCC6912_51200</name>
</gene>
<dbReference type="AlphaFoldDB" id="A0A433N124"/>
<evidence type="ECO:0000256" key="1">
    <source>
        <dbReference type="ARBA" id="ARBA00004141"/>
    </source>
</evidence>
<name>A0A433N124_CHLFR</name>
<dbReference type="Pfam" id="PF13641">
    <property type="entry name" value="Glyco_tranf_2_3"/>
    <property type="match status" value="1"/>
</dbReference>
<dbReference type="STRING" id="211165.GCA_000317285_03631"/>
<comment type="pathway">
    <text evidence="2">Lipid metabolism; sphingolipid metabolism.</text>
</comment>
<comment type="subcellular location">
    <subcellularLocation>
        <location evidence="1">Membrane</location>
        <topology evidence="1">Multi-pass membrane protein</topology>
    </subcellularLocation>
</comment>
<protein>
    <submittedName>
        <fullName evidence="10">Ceramide glucosyltransferase</fullName>
    </submittedName>
</protein>
<dbReference type="InterPro" id="IPR029044">
    <property type="entry name" value="Nucleotide-diphossugar_trans"/>
</dbReference>
<accession>A0A433N124</accession>
<dbReference type="PANTHER" id="PTHR12726:SF0">
    <property type="entry name" value="CERAMIDE GLUCOSYLTRANSFERASE"/>
    <property type="match status" value="1"/>
</dbReference>
<keyword evidence="7 9" id="KW-1133">Transmembrane helix</keyword>
<keyword evidence="6 9" id="KW-0812">Transmembrane</keyword>
<evidence type="ECO:0000256" key="3">
    <source>
        <dbReference type="ARBA" id="ARBA00004991"/>
    </source>
</evidence>
<sequence>MTELVLLLFRFLVGWLAIQASITLVFLLFLRSPQKNSLPDEELPKVAVILCLRGGDPFLPYCLRSLLQQNYPQYDLKLIVDSKEDPAWKIANDAIASLGATNVQVSPLSIRRYNCSLKCSSLVQAVSELDDSYKVVALADADAVVHPNWLRELVTPLNDPKVGATTGNRWYLPTGKYWGTTVRYLWNASAVVQMFFYGIPWGGTLAVKTEVIHQTGLLDRWARAYGEDTMIRRVLGQHGLKVKFVPSLLILNCEETDLPRLLEWMKRQLVSSRLYHPQWWAVIADAIQTVMLPNLLLVLFLVALCTQQWDAAILAISTFTGYIAALLLLAIALEKGVQQVISKHGEPTAKLSPATVVKILIGILLTNWTHGFALLSSLWMSTVNWRGVIYRIKGPWNIKLIEYRPYQLLDQPVDSKVSL</sequence>
<dbReference type="Proteomes" id="UP000268857">
    <property type="component" value="Unassembled WGS sequence"/>
</dbReference>
<dbReference type="GO" id="GO:0008120">
    <property type="term" value="F:ceramide glucosyltransferase activity"/>
    <property type="evidence" value="ECO:0007669"/>
    <property type="project" value="TreeGrafter"/>
</dbReference>
<dbReference type="PANTHER" id="PTHR12726">
    <property type="entry name" value="CERAMIDE GLUCOSYLTRANSFERASE"/>
    <property type="match status" value="1"/>
</dbReference>
<dbReference type="GO" id="GO:0016020">
    <property type="term" value="C:membrane"/>
    <property type="evidence" value="ECO:0007669"/>
    <property type="project" value="UniProtKB-SubCell"/>
</dbReference>
<keyword evidence="11" id="KW-1185">Reference proteome</keyword>
<dbReference type="Gene3D" id="3.90.550.10">
    <property type="entry name" value="Spore Coat Polysaccharide Biosynthesis Protein SpsA, Chain A"/>
    <property type="match status" value="1"/>
</dbReference>
<dbReference type="GO" id="GO:0006679">
    <property type="term" value="P:glucosylceramide biosynthetic process"/>
    <property type="evidence" value="ECO:0007669"/>
    <property type="project" value="TreeGrafter"/>
</dbReference>
<keyword evidence="4" id="KW-0328">Glycosyltransferase</keyword>
<evidence type="ECO:0000256" key="7">
    <source>
        <dbReference type="ARBA" id="ARBA00022989"/>
    </source>
</evidence>
<feature type="transmembrane region" description="Helical" evidence="9">
    <location>
        <begin position="6"/>
        <end position="30"/>
    </location>
</feature>
<feature type="transmembrane region" description="Helical" evidence="9">
    <location>
        <begin position="309"/>
        <end position="333"/>
    </location>
</feature>
<evidence type="ECO:0000256" key="5">
    <source>
        <dbReference type="ARBA" id="ARBA00022679"/>
    </source>
</evidence>
<comment type="pathway">
    <text evidence="3">Sphingolipid metabolism.</text>
</comment>
<evidence type="ECO:0000256" key="2">
    <source>
        <dbReference type="ARBA" id="ARBA00004760"/>
    </source>
</evidence>
<dbReference type="RefSeq" id="WP_016875811.1">
    <property type="nucleotide sequence ID" value="NZ_AJLN01000097.1"/>
</dbReference>
<evidence type="ECO:0000256" key="6">
    <source>
        <dbReference type="ARBA" id="ARBA00022692"/>
    </source>
</evidence>
<proteinExistence type="predicted"/>
<organism evidence="10 11">
    <name type="scientific">Chlorogloeopsis fritschii PCC 6912</name>
    <dbReference type="NCBI Taxonomy" id="211165"/>
    <lineage>
        <taxon>Bacteria</taxon>
        <taxon>Bacillati</taxon>
        <taxon>Cyanobacteriota</taxon>
        <taxon>Cyanophyceae</taxon>
        <taxon>Nostocales</taxon>
        <taxon>Chlorogloeopsidaceae</taxon>
        <taxon>Chlorogloeopsis</taxon>
    </lineage>
</organism>
<feature type="transmembrane region" description="Helical" evidence="9">
    <location>
        <begin position="279"/>
        <end position="303"/>
    </location>
</feature>
<comment type="caution">
    <text evidence="10">The sequence shown here is derived from an EMBL/GenBank/DDBJ whole genome shotgun (WGS) entry which is preliminary data.</text>
</comment>